<keyword evidence="3" id="KW-1185">Reference proteome</keyword>
<organism evidence="2 3">
    <name type="scientific">Cervus elaphus hippelaphus</name>
    <name type="common">European red deer</name>
    <dbReference type="NCBI Taxonomy" id="46360"/>
    <lineage>
        <taxon>Eukaryota</taxon>
        <taxon>Metazoa</taxon>
        <taxon>Chordata</taxon>
        <taxon>Craniata</taxon>
        <taxon>Vertebrata</taxon>
        <taxon>Euteleostomi</taxon>
        <taxon>Mammalia</taxon>
        <taxon>Eutheria</taxon>
        <taxon>Laurasiatheria</taxon>
        <taxon>Artiodactyla</taxon>
        <taxon>Ruminantia</taxon>
        <taxon>Pecora</taxon>
        <taxon>Cervidae</taxon>
        <taxon>Cervinae</taxon>
        <taxon>Cervus</taxon>
    </lineage>
</organism>
<reference evidence="2 3" key="1">
    <citation type="journal article" date="2018" name="Mol. Genet. Genomics">
        <title>The red deer Cervus elaphus genome CerEla1.0: sequencing, annotating, genes, and chromosomes.</title>
        <authorList>
            <person name="Bana N.A."/>
            <person name="Nyiri A."/>
            <person name="Nagy J."/>
            <person name="Frank K."/>
            <person name="Nagy T."/>
            <person name="Steger V."/>
            <person name="Schiller M."/>
            <person name="Lakatos P."/>
            <person name="Sugar L."/>
            <person name="Horn P."/>
            <person name="Barta E."/>
            <person name="Orosz L."/>
        </authorList>
    </citation>
    <scope>NUCLEOTIDE SEQUENCE [LARGE SCALE GENOMIC DNA]</scope>
    <source>
        <strain evidence="2">Hungarian</strain>
    </source>
</reference>
<keyword evidence="1" id="KW-0808">Transferase</keyword>
<evidence type="ECO:0000313" key="2">
    <source>
        <dbReference type="EMBL" id="OWK01835.1"/>
    </source>
</evidence>
<accession>A0A212C791</accession>
<keyword evidence="1" id="KW-0337">GPI-anchor biosynthesis</keyword>
<comment type="caution">
    <text evidence="2">The sequence shown here is derived from an EMBL/GenBank/DDBJ whole genome shotgun (WGS) entry which is preliminary data.</text>
</comment>
<sequence>MNEGSWGISHTCVLTESRPGHVAMIAGFYEDVSAVAKGWKENPAEFDSLLNETRYTQSWGSPDILTMFAK</sequence>
<dbReference type="OrthoDB" id="2748310at2759"/>
<comment type="function">
    <text evidence="1">Ethanolamine phosphate transferase involved in glycosylphosphatidylinositol-anchor biosynthesis. Transfers ethanolamine phosphate to the first alpha-1,4-linked mannose of the glycosylphosphatidylinositol precursor of GPI-anchor.</text>
</comment>
<dbReference type="AlphaFoldDB" id="A0A212C791"/>
<dbReference type="EC" id="2.-.-.-" evidence="1"/>
<dbReference type="GO" id="GO:0051377">
    <property type="term" value="F:mannose-ethanolamine phosphotransferase activity"/>
    <property type="evidence" value="ECO:0007669"/>
    <property type="project" value="UniProtKB-UniRule"/>
</dbReference>
<dbReference type="PANTHER" id="PTHR12250">
    <property type="entry name" value="PHOSPHATIDYLINOSITOL GLYCAN, CLASS N"/>
    <property type="match status" value="1"/>
</dbReference>
<dbReference type="EMBL" id="MKHE01000027">
    <property type="protein sequence ID" value="OWK01835.1"/>
    <property type="molecule type" value="Genomic_DNA"/>
</dbReference>
<dbReference type="InterPro" id="IPR007070">
    <property type="entry name" value="GPI_EtnP_transferase_1"/>
</dbReference>
<comment type="pathway">
    <text evidence="1">Glycolipid biosynthesis; glycosylphosphatidylinositol-anchor biosynthesis.</text>
</comment>
<evidence type="ECO:0000313" key="3">
    <source>
        <dbReference type="Proteomes" id="UP000242450"/>
    </source>
</evidence>
<feature type="non-terminal residue" evidence="2">
    <location>
        <position position="70"/>
    </location>
</feature>
<dbReference type="PANTHER" id="PTHR12250:SF0">
    <property type="entry name" value="GPI ETHANOLAMINE PHOSPHATE TRANSFERASE 1"/>
    <property type="match status" value="1"/>
</dbReference>
<dbReference type="GO" id="GO:0005789">
    <property type="term" value="C:endoplasmic reticulum membrane"/>
    <property type="evidence" value="ECO:0007669"/>
    <property type="project" value="UniProtKB-SubCell"/>
</dbReference>
<comment type="similarity">
    <text evidence="1">Belongs to the PIGG/PIGN/PIGO family. PIGN subfamily.</text>
</comment>
<dbReference type="GO" id="GO:0006506">
    <property type="term" value="P:GPI anchor biosynthetic process"/>
    <property type="evidence" value="ECO:0007669"/>
    <property type="project" value="UniProtKB-UniPathway"/>
</dbReference>
<comment type="subcellular location">
    <subcellularLocation>
        <location evidence="1">Endoplasmic reticulum membrane</location>
        <topology evidence="1">Multi-pass membrane protein</topology>
    </subcellularLocation>
</comment>
<protein>
    <recommendedName>
        <fullName evidence="1">GPI ethanolamine phosphate transferase 1</fullName>
        <ecNumber evidence="1">2.-.-.-</ecNumber>
    </recommendedName>
</protein>
<dbReference type="UniPathway" id="UPA00196"/>
<gene>
    <name evidence="2" type="ORF">Celaphus_00017839</name>
</gene>
<dbReference type="Proteomes" id="UP000242450">
    <property type="component" value="Chromosome 27"/>
</dbReference>
<proteinExistence type="inferred from homology"/>
<name>A0A212C791_CEREH</name>
<keyword evidence="1" id="KW-0256">Endoplasmic reticulum</keyword>
<evidence type="ECO:0000256" key="1">
    <source>
        <dbReference type="RuleBase" id="RU367138"/>
    </source>
</evidence>